<dbReference type="Pfam" id="PF05721">
    <property type="entry name" value="PhyH"/>
    <property type="match status" value="1"/>
</dbReference>
<dbReference type="PANTHER" id="PTHR20883">
    <property type="entry name" value="PHYTANOYL-COA DIOXYGENASE DOMAIN CONTAINING 1"/>
    <property type="match status" value="1"/>
</dbReference>
<protein>
    <recommendedName>
        <fullName evidence="2">Fe2OG dioxygenase domain-containing protein</fullName>
    </recommendedName>
</protein>
<evidence type="ECO:0000313" key="1">
    <source>
        <dbReference type="EMBL" id="SVB83556.1"/>
    </source>
</evidence>
<sequence length="256" mass="28700">MNFTSNFNNKGYGLAKDVFPAEFISELVLGFDRIVKQLEESGETINARWGSELTQNMEANDSVVIHTHNVQSFSAIMLAMVQNKQLLDLAESLIGPDIILHHTKLFLKPPRKGAAFPLHQDWSYFPTEKNSMIAAVVHLSNSTEEMGCIRVVPESHQLGKLEKSDGHSHIPEIHDKYHLDDAEPIVAELGDVAFFHCCSVHGSMPNLSENPRKTILVQLYAGDDRIIDSNQHTNVQLVLRGHNHYATRYHVDATPS</sequence>
<dbReference type="InterPro" id="IPR008775">
    <property type="entry name" value="Phytyl_CoA_dOase-like"/>
</dbReference>
<gene>
    <name evidence="1" type="ORF">METZ01_LOCUS236410</name>
</gene>
<name>A0A382H8D2_9ZZZZ</name>
<proteinExistence type="predicted"/>
<dbReference type="PANTHER" id="PTHR20883:SF46">
    <property type="entry name" value="PHYTANOYL-COA HYDROXYLASE"/>
    <property type="match status" value="1"/>
</dbReference>
<reference evidence="1" key="1">
    <citation type="submission" date="2018-05" db="EMBL/GenBank/DDBJ databases">
        <authorList>
            <person name="Lanie J.A."/>
            <person name="Ng W.-L."/>
            <person name="Kazmierczak K.M."/>
            <person name="Andrzejewski T.M."/>
            <person name="Davidsen T.M."/>
            <person name="Wayne K.J."/>
            <person name="Tettelin H."/>
            <person name="Glass J.I."/>
            <person name="Rusch D."/>
            <person name="Podicherti R."/>
            <person name="Tsui H.-C.T."/>
            <person name="Winkler M.E."/>
        </authorList>
    </citation>
    <scope>NUCLEOTIDE SEQUENCE</scope>
</reference>
<evidence type="ECO:0008006" key="2">
    <source>
        <dbReference type="Google" id="ProtNLM"/>
    </source>
</evidence>
<dbReference type="AlphaFoldDB" id="A0A382H8D2"/>
<dbReference type="EMBL" id="UINC01059774">
    <property type="protein sequence ID" value="SVB83556.1"/>
    <property type="molecule type" value="Genomic_DNA"/>
</dbReference>
<dbReference type="SUPFAM" id="SSF51197">
    <property type="entry name" value="Clavaminate synthase-like"/>
    <property type="match status" value="1"/>
</dbReference>
<accession>A0A382H8D2</accession>
<dbReference type="Gene3D" id="2.60.120.620">
    <property type="entry name" value="q2cbj1_9rhob like domain"/>
    <property type="match status" value="1"/>
</dbReference>
<organism evidence="1">
    <name type="scientific">marine metagenome</name>
    <dbReference type="NCBI Taxonomy" id="408172"/>
    <lineage>
        <taxon>unclassified sequences</taxon>
        <taxon>metagenomes</taxon>
        <taxon>ecological metagenomes</taxon>
    </lineage>
</organism>